<organism evidence="1 2">
    <name type="scientific">Allacma fusca</name>
    <dbReference type="NCBI Taxonomy" id="39272"/>
    <lineage>
        <taxon>Eukaryota</taxon>
        <taxon>Metazoa</taxon>
        <taxon>Ecdysozoa</taxon>
        <taxon>Arthropoda</taxon>
        <taxon>Hexapoda</taxon>
        <taxon>Collembola</taxon>
        <taxon>Symphypleona</taxon>
        <taxon>Sminthuridae</taxon>
        <taxon>Allacma</taxon>
    </lineage>
</organism>
<comment type="caution">
    <text evidence="1">The sequence shown here is derived from an EMBL/GenBank/DDBJ whole genome shotgun (WGS) entry which is preliminary data.</text>
</comment>
<gene>
    <name evidence="1" type="ORF">AFUS01_LOCUS25523</name>
</gene>
<sequence>MKDVTERKLERGKNWPPLILPRNTFFYLDVETQKGAQGSKDRSPSHFRVNLYGGEEKHVWFVCCQTFGDTQKLGLLEIHECHQGNSNGKRCV</sequence>
<reference evidence="1" key="1">
    <citation type="submission" date="2021-06" db="EMBL/GenBank/DDBJ databases">
        <authorList>
            <person name="Hodson N. C."/>
            <person name="Mongue J. A."/>
            <person name="Jaron S. K."/>
        </authorList>
    </citation>
    <scope>NUCLEOTIDE SEQUENCE</scope>
</reference>
<evidence type="ECO:0000313" key="2">
    <source>
        <dbReference type="Proteomes" id="UP000708208"/>
    </source>
</evidence>
<dbReference type="Proteomes" id="UP000708208">
    <property type="component" value="Unassembled WGS sequence"/>
</dbReference>
<keyword evidence="2" id="KW-1185">Reference proteome</keyword>
<proteinExistence type="predicted"/>
<dbReference type="EMBL" id="CAJVCH010330309">
    <property type="protein sequence ID" value="CAG7786983.1"/>
    <property type="molecule type" value="Genomic_DNA"/>
</dbReference>
<accession>A0A8J2KDV9</accession>
<dbReference type="AlphaFoldDB" id="A0A8J2KDV9"/>
<name>A0A8J2KDV9_9HEXA</name>
<protein>
    <submittedName>
        <fullName evidence="1">Uncharacterized protein</fullName>
    </submittedName>
</protein>
<evidence type="ECO:0000313" key="1">
    <source>
        <dbReference type="EMBL" id="CAG7786983.1"/>
    </source>
</evidence>